<keyword evidence="2" id="KW-1185">Reference proteome</keyword>
<gene>
    <name evidence="1" type="ORF">RPERSI_LOCUS20698</name>
</gene>
<comment type="caution">
    <text evidence="1">The sequence shown here is derived from an EMBL/GenBank/DDBJ whole genome shotgun (WGS) entry which is preliminary data.</text>
</comment>
<name>A0ACA9RL54_9GLOM</name>
<organism evidence="1 2">
    <name type="scientific">Racocetra persica</name>
    <dbReference type="NCBI Taxonomy" id="160502"/>
    <lineage>
        <taxon>Eukaryota</taxon>
        <taxon>Fungi</taxon>
        <taxon>Fungi incertae sedis</taxon>
        <taxon>Mucoromycota</taxon>
        <taxon>Glomeromycotina</taxon>
        <taxon>Glomeromycetes</taxon>
        <taxon>Diversisporales</taxon>
        <taxon>Gigasporaceae</taxon>
        <taxon>Racocetra</taxon>
    </lineage>
</organism>
<sequence>HEDNEITVQAEKSTKINDDFILASHYSSFDIIEECSTTNFPESSQDALIEFDQNVQKECDTNLKNKPKGPKQIEGQINKENEDQQSQMNKESLEKFFTGN</sequence>
<dbReference type="EMBL" id="CAJVQC010059013">
    <property type="protein sequence ID" value="CAG8799327.1"/>
    <property type="molecule type" value="Genomic_DNA"/>
</dbReference>
<feature type="non-terminal residue" evidence="1">
    <location>
        <position position="1"/>
    </location>
</feature>
<accession>A0ACA9RL54</accession>
<evidence type="ECO:0000313" key="1">
    <source>
        <dbReference type="EMBL" id="CAG8799327.1"/>
    </source>
</evidence>
<feature type="non-terminal residue" evidence="1">
    <location>
        <position position="100"/>
    </location>
</feature>
<proteinExistence type="predicted"/>
<evidence type="ECO:0000313" key="2">
    <source>
        <dbReference type="Proteomes" id="UP000789920"/>
    </source>
</evidence>
<dbReference type="Proteomes" id="UP000789920">
    <property type="component" value="Unassembled WGS sequence"/>
</dbReference>
<reference evidence="1" key="1">
    <citation type="submission" date="2021-06" db="EMBL/GenBank/DDBJ databases">
        <authorList>
            <person name="Kallberg Y."/>
            <person name="Tangrot J."/>
            <person name="Rosling A."/>
        </authorList>
    </citation>
    <scope>NUCLEOTIDE SEQUENCE</scope>
    <source>
        <strain evidence="1">MA461A</strain>
    </source>
</reference>
<protein>
    <submittedName>
        <fullName evidence="1">36162_t:CDS:1</fullName>
    </submittedName>
</protein>